<dbReference type="EMBL" id="JBHSBL010000006">
    <property type="protein sequence ID" value="MFC4064840.1"/>
    <property type="molecule type" value="Genomic_DNA"/>
</dbReference>
<evidence type="ECO:0008006" key="3">
    <source>
        <dbReference type="Google" id="ProtNLM"/>
    </source>
</evidence>
<dbReference type="Gene3D" id="1.25.40.10">
    <property type="entry name" value="Tetratricopeptide repeat domain"/>
    <property type="match status" value="1"/>
</dbReference>
<name>A0ABV8IPD6_9ACTN</name>
<protein>
    <recommendedName>
        <fullName evidence="3">Tetratricopeptide repeat protein</fullName>
    </recommendedName>
</protein>
<organism evidence="1 2">
    <name type="scientific">Actinoplanes subglobosus</name>
    <dbReference type="NCBI Taxonomy" id="1547892"/>
    <lineage>
        <taxon>Bacteria</taxon>
        <taxon>Bacillati</taxon>
        <taxon>Actinomycetota</taxon>
        <taxon>Actinomycetes</taxon>
        <taxon>Micromonosporales</taxon>
        <taxon>Micromonosporaceae</taxon>
        <taxon>Actinoplanes</taxon>
    </lineage>
</organism>
<dbReference type="Proteomes" id="UP001595867">
    <property type="component" value="Unassembled WGS sequence"/>
</dbReference>
<gene>
    <name evidence="1" type="ORF">ACFO0C_07850</name>
</gene>
<reference evidence="2" key="1">
    <citation type="journal article" date="2019" name="Int. J. Syst. Evol. Microbiol.">
        <title>The Global Catalogue of Microorganisms (GCM) 10K type strain sequencing project: providing services to taxonomists for standard genome sequencing and annotation.</title>
        <authorList>
            <consortium name="The Broad Institute Genomics Platform"/>
            <consortium name="The Broad Institute Genome Sequencing Center for Infectious Disease"/>
            <person name="Wu L."/>
            <person name="Ma J."/>
        </authorList>
    </citation>
    <scope>NUCLEOTIDE SEQUENCE [LARGE SCALE GENOMIC DNA]</scope>
    <source>
        <strain evidence="2">TBRC 5832</strain>
    </source>
</reference>
<dbReference type="InterPro" id="IPR011990">
    <property type="entry name" value="TPR-like_helical_dom_sf"/>
</dbReference>
<evidence type="ECO:0000313" key="1">
    <source>
        <dbReference type="EMBL" id="MFC4064840.1"/>
    </source>
</evidence>
<evidence type="ECO:0000313" key="2">
    <source>
        <dbReference type="Proteomes" id="UP001595867"/>
    </source>
</evidence>
<keyword evidence="2" id="KW-1185">Reference proteome</keyword>
<proteinExistence type="predicted"/>
<sequence length="298" mass="32453">MPHPPVSGHAEPVPGHSGRAADALVRAIAARTAARDPAGAARLRLDLARLLRDTGRWDDATESAERARRDLDRAGLTDDATAARWLLIELYEHRRDHQAEIGALFGALLAAPRLPASVPSRAVLLEQSVRYPGHRDPAVPLLEAADLHRDAGDTAAETRVTLEALSRATGTPPQAAELVSRVDTLLGEDVSPSLRAELCRLEGLLGRREQALARARRDPVGHGDLRTREGFLLLELGRYAEAEAVARPWAGREDDEWFWEAGLIVVRSLRARDREADAVAFLAGHGLELTDLDDVLLD</sequence>
<dbReference type="RefSeq" id="WP_378065877.1">
    <property type="nucleotide sequence ID" value="NZ_JBHSBL010000006.1"/>
</dbReference>
<accession>A0ABV8IPD6</accession>
<comment type="caution">
    <text evidence="1">The sequence shown here is derived from an EMBL/GenBank/DDBJ whole genome shotgun (WGS) entry which is preliminary data.</text>
</comment>